<keyword evidence="4" id="KW-1185">Reference proteome</keyword>
<sequence length="334" mass="36590">MKFIKALIKSCLLFLIGGLLYSQSAYAQTSYGDDRAGTEGFQFAKISIDARSAAMGNSNMADAIDGSSLYWNPANASVLGSSNVMLNHTQYVADINLEYLSYIHKLGRFAIGGSIQYLNSGEINETTEFEPLGTGRTFSTHHISAGLTGSHQITDLFSYGITLRYLSENYIDITYQTGAIDFGFLYYVGDTGLRFGVSLNNFGFEAAPSGTAEYETLDGMVEQEPTSDLSLPTRFNIAAAYNVIENENHELLVTAQITNPSDNSEQLNVGVEYGFIGQFFVRSGYEFGVEERVWPSFGAGVQVPFMEKVLKADYGYTVFERLGGIHRIGLSVAL</sequence>
<keyword evidence="1" id="KW-0732">Signal</keyword>
<evidence type="ECO:0000256" key="1">
    <source>
        <dbReference type="SAM" id="SignalP"/>
    </source>
</evidence>
<evidence type="ECO:0000313" key="3">
    <source>
        <dbReference type="EMBL" id="MCP9291032.1"/>
    </source>
</evidence>
<organism evidence="3 4">
    <name type="scientific">Gracilimonas sediminicola</name>
    <dbReference type="NCBI Taxonomy" id="2952158"/>
    <lineage>
        <taxon>Bacteria</taxon>
        <taxon>Pseudomonadati</taxon>
        <taxon>Balneolota</taxon>
        <taxon>Balneolia</taxon>
        <taxon>Balneolales</taxon>
        <taxon>Balneolaceae</taxon>
        <taxon>Gracilimonas</taxon>
    </lineage>
</organism>
<dbReference type="EMBL" id="JANDBC010000001">
    <property type="protein sequence ID" value="MCP9291032.1"/>
    <property type="molecule type" value="Genomic_DNA"/>
</dbReference>
<name>A0A9X2L2F1_9BACT</name>
<dbReference type="NCBIfam" id="NF033709">
    <property type="entry name" value="PorV_fam"/>
    <property type="match status" value="1"/>
</dbReference>
<dbReference type="SUPFAM" id="SSF56935">
    <property type="entry name" value="Porins"/>
    <property type="match status" value="1"/>
</dbReference>
<accession>A0A9X2L2F1</accession>
<gene>
    <name evidence="3" type="ORF">NM125_05510</name>
</gene>
<comment type="caution">
    <text evidence="3">The sequence shown here is derived from an EMBL/GenBank/DDBJ whole genome shotgun (WGS) entry which is preliminary data.</text>
</comment>
<proteinExistence type="predicted"/>
<dbReference type="Gene3D" id="2.40.160.60">
    <property type="entry name" value="Outer membrane protein transport protein (OMPP1/FadL/TodX)"/>
    <property type="match status" value="1"/>
</dbReference>
<dbReference type="Proteomes" id="UP001139125">
    <property type="component" value="Unassembled WGS sequence"/>
</dbReference>
<dbReference type="Pfam" id="PF19572">
    <property type="entry name" value="PorV"/>
    <property type="match status" value="1"/>
</dbReference>
<dbReference type="InterPro" id="IPR045741">
    <property type="entry name" value="PorV"/>
</dbReference>
<feature type="signal peptide" evidence="1">
    <location>
        <begin position="1"/>
        <end position="27"/>
    </location>
</feature>
<evidence type="ECO:0000313" key="4">
    <source>
        <dbReference type="Proteomes" id="UP001139125"/>
    </source>
</evidence>
<feature type="domain" description="Type IX secretion system protein PorV" evidence="2">
    <location>
        <begin position="33"/>
        <end position="169"/>
    </location>
</feature>
<feature type="chain" id="PRO_5040846490" evidence="1">
    <location>
        <begin position="28"/>
        <end position="334"/>
    </location>
</feature>
<dbReference type="AlphaFoldDB" id="A0A9X2L2F1"/>
<evidence type="ECO:0000259" key="2">
    <source>
        <dbReference type="Pfam" id="PF19572"/>
    </source>
</evidence>
<dbReference type="RefSeq" id="WP_255133622.1">
    <property type="nucleotide sequence ID" value="NZ_JANDBC010000001.1"/>
</dbReference>
<protein>
    <submittedName>
        <fullName evidence="3">PorV/PorQ family protein</fullName>
    </submittedName>
</protein>
<reference evidence="3" key="1">
    <citation type="submission" date="2022-06" db="EMBL/GenBank/DDBJ databases">
        <title>Gracilimonas sp. CAU 1638 isolated from sea sediment.</title>
        <authorList>
            <person name="Kim W."/>
        </authorList>
    </citation>
    <scope>NUCLEOTIDE SEQUENCE</scope>
    <source>
        <strain evidence="3">CAU 1638</strain>
    </source>
</reference>